<keyword evidence="3" id="KW-1185">Reference proteome</keyword>
<dbReference type="InterPro" id="IPR037178">
    <property type="entry name" value="ColicinD_C_sf"/>
</dbReference>
<sequence length="93" mass="10082">MSEYGLRCHAPQGVAGFDAFEAALHAFVAAPGTLRVTGTYTRMPDEPVILNHNRTTRQVVIQKTATGEFVSGWTMSEAQLGYVVRDRRLGGGS</sequence>
<dbReference type="EMBL" id="RBAK01000003">
    <property type="protein sequence ID" value="RKN48523.1"/>
    <property type="molecule type" value="Genomic_DNA"/>
</dbReference>
<dbReference type="AlphaFoldDB" id="A0A3A9ZJN3"/>
<dbReference type="GO" id="GO:0004540">
    <property type="term" value="F:RNA nuclease activity"/>
    <property type="evidence" value="ECO:0007669"/>
    <property type="project" value="InterPro"/>
</dbReference>
<dbReference type="Pfam" id="PF11429">
    <property type="entry name" value="Colicin_D"/>
    <property type="match status" value="1"/>
</dbReference>
<organism evidence="2 3">
    <name type="scientific">Micromonospora endolithica</name>
    <dbReference type="NCBI Taxonomy" id="230091"/>
    <lineage>
        <taxon>Bacteria</taxon>
        <taxon>Bacillati</taxon>
        <taxon>Actinomycetota</taxon>
        <taxon>Actinomycetes</taxon>
        <taxon>Micromonosporales</taxon>
        <taxon>Micromonosporaceae</taxon>
        <taxon>Micromonospora</taxon>
    </lineage>
</organism>
<name>A0A3A9ZJN3_9ACTN</name>
<dbReference type="OrthoDB" id="3698654at2"/>
<accession>A0A3A9ZJN3</accession>
<dbReference type="InterPro" id="IPR024440">
    <property type="entry name" value="ColicinD_C"/>
</dbReference>
<evidence type="ECO:0000313" key="3">
    <source>
        <dbReference type="Proteomes" id="UP000281726"/>
    </source>
</evidence>
<evidence type="ECO:0000313" key="2">
    <source>
        <dbReference type="EMBL" id="RKN48523.1"/>
    </source>
</evidence>
<feature type="domain" description="Colicin D C-terminal" evidence="1">
    <location>
        <begin position="12"/>
        <end position="82"/>
    </location>
</feature>
<evidence type="ECO:0000259" key="1">
    <source>
        <dbReference type="Pfam" id="PF11429"/>
    </source>
</evidence>
<gene>
    <name evidence="2" type="ORF">D7223_11060</name>
</gene>
<reference evidence="2 3" key="1">
    <citation type="journal article" date="2004" name="Syst. Appl. Microbiol.">
        <title>Cryptoendolithic actinomycetes from antarctic sandstone rock samples: Micromonospora endolithica sp. nov. and two isolates related to Micromonospora coerulea Jensen 1932.</title>
        <authorList>
            <person name="Hirsch P."/>
            <person name="Mevs U."/>
            <person name="Kroppenstedt R.M."/>
            <person name="Schumann P."/>
            <person name="Stackebrandt E."/>
        </authorList>
    </citation>
    <scope>NUCLEOTIDE SEQUENCE [LARGE SCALE GENOMIC DNA]</scope>
    <source>
        <strain evidence="2 3">JCM 12677</strain>
    </source>
</reference>
<dbReference type="Proteomes" id="UP000281726">
    <property type="component" value="Unassembled WGS sequence"/>
</dbReference>
<proteinExistence type="predicted"/>
<dbReference type="Gene3D" id="3.10.450.200">
    <property type="match status" value="1"/>
</dbReference>
<protein>
    <recommendedName>
        <fullName evidence="1">Colicin D C-terminal domain-containing protein</fullName>
    </recommendedName>
</protein>
<comment type="caution">
    <text evidence="2">The sequence shown here is derived from an EMBL/GenBank/DDBJ whole genome shotgun (WGS) entry which is preliminary data.</text>
</comment>